<feature type="region of interest" description="Disordered" evidence="2">
    <location>
        <begin position="205"/>
        <end position="252"/>
    </location>
</feature>
<keyword evidence="5" id="KW-1185">Reference proteome</keyword>
<dbReference type="InParanoid" id="K3W6V6"/>
<dbReference type="AlphaFoldDB" id="K3W6V6"/>
<protein>
    <submittedName>
        <fullName evidence="4">Uncharacterized protein</fullName>
    </submittedName>
</protein>
<evidence type="ECO:0000313" key="4">
    <source>
        <dbReference type="EnsemblProtists" id="PYU1_T000697"/>
    </source>
</evidence>
<organism evidence="4 5">
    <name type="scientific">Globisporangium ultimum (strain ATCC 200006 / CBS 805.95 / DAOM BR144)</name>
    <name type="common">Pythium ultimum</name>
    <dbReference type="NCBI Taxonomy" id="431595"/>
    <lineage>
        <taxon>Eukaryota</taxon>
        <taxon>Sar</taxon>
        <taxon>Stramenopiles</taxon>
        <taxon>Oomycota</taxon>
        <taxon>Peronosporomycetes</taxon>
        <taxon>Pythiales</taxon>
        <taxon>Pythiaceae</taxon>
        <taxon>Globisporangium</taxon>
    </lineage>
</organism>
<keyword evidence="3" id="KW-0812">Transmembrane</keyword>
<feature type="region of interest" description="Disordered" evidence="2">
    <location>
        <begin position="1"/>
        <end position="22"/>
    </location>
</feature>
<feature type="compositionally biased region" description="Basic and acidic residues" evidence="2">
    <location>
        <begin position="144"/>
        <end position="155"/>
    </location>
</feature>
<reference evidence="5" key="2">
    <citation type="submission" date="2010-04" db="EMBL/GenBank/DDBJ databases">
        <authorList>
            <person name="Buell R."/>
            <person name="Hamilton J."/>
            <person name="Hostetler J."/>
        </authorList>
    </citation>
    <scope>NUCLEOTIDE SEQUENCE [LARGE SCALE GENOMIC DNA]</scope>
    <source>
        <strain evidence="5">DAOM:BR144</strain>
    </source>
</reference>
<dbReference type="eggNOG" id="ENOG502S1XU">
    <property type="taxonomic scope" value="Eukaryota"/>
</dbReference>
<dbReference type="EMBL" id="GL376620">
    <property type="status" value="NOT_ANNOTATED_CDS"/>
    <property type="molecule type" value="Genomic_DNA"/>
</dbReference>
<feature type="transmembrane region" description="Helical" evidence="3">
    <location>
        <begin position="275"/>
        <end position="293"/>
    </location>
</feature>
<reference evidence="4" key="3">
    <citation type="submission" date="2015-02" db="UniProtKB">
        <authorList>
            <consortium name="EnsemblProtists"/>
        </authorList>
    </citation>
    <scope>IDENTIFICATION</scope>
    <source>
        <strain evidence="4">DAOM BR144</strain>
    </source>
</reference>
<evidence type="ECO:0000256" key="1">
    <source>
        <dbReference type="SAM" id="Coils"/>
    </source>
</evidence>
<feature type="coiled-coil region" evidence="1">
    <location>
        <begin position="36"/>
        <end position="74"/>
    </location>
</feature>
<reference evidence="5" key="1">
    <citation type="journal article" date="2010" name="Genome Biol.">
        <title>Genome sequence of the necrotrophic plant pathogen Pythium ultimum reveals original pathogenicity mechanisms and effector repertoire.</title>
        <authorList>
            <person name="Levesque C.A."/>
            <person name="Brouwer H."/>
            <person name="Cano L."/>
            <person name="Hamilton J.P."/>
            <person name="Holt C."/>
            <person name="Huitema E."/>
            <person name="Raffaele S."/>
            <person name="Robideau G.P."/>
            <person name="Thines M."/>
            <person name="Win J."/>
            <person name="Zerillo M.M."/>
            <person name="Beakes G.W."/>
            <person name="Boore J.L."/>
            <person name="Busam D."/>
            <person name="Dumas B."/>
            <person name="Ferriera S."/>
            <person name="Fuerstenberg S.I."/>
            <person name="Gachon C.M."/>
            <person name="Gaulin E."/>
            <person name="Govers F."/>
            <person name="Grenville-Briggs L."/>
            <person name="Horner N."/>
            <person name="Hostetler J."/>
            <person name="Jiang R.H."/>
            <person name="Johnson J."/>
            <person name="Krajaejun T."/>
            <person name="Lin H."/>
            <person name="Meijer H.J."/>
            <person name="Moore B."/>
            <person name="Morris P."/>
            <person name="Phuntmart V."/>
            <person name="Puiu D."/>
            <person name="Shetty J."/>
            <person name="Stajich J.E."/>
            <person name="Tripathy S."/>
            <person name="Wawra S."/>
            <person name="van West P."/>
            <person name="Whitty B.R."/>
            <person name="Coutinho P.M."/>
            <person name="Henrissat B."/>
            <person name="Martin F."/>
            <person name="Thomas P.D."/>
            <person name="Tyler B.M."/>
            <person name="De Vries R.P."/>
            <person name="Kamoun S."/>
            <person name="Yandell M."/>
            <person name="Tisserat N."/>
            <person name="Buell C.R."/>
        </authorList>
    </citation>
    <scope>NUCLEOTIDE SEQUENCE</scope>
    <source>
        <strain evidence="5">DAOM:BR144</strain>
    </source>
</reference>
<evidence type="ECO:0000256" key="2">
    <source>
        <dbReference type="SAM" id="MobiDB-lite"/>
    </source>
</evidence>
<evidence type="ECO:0000313" key="5">
    <source>
        <dbReference type="Proteomes" id="UP000019132"/>
    </source>
</evidence>
<evidence type="ECO:0000256" key="3">
    <source>
        <dbReference type="SAM" id="Phobius"/>
    </source>
</evidence>
<dbReference type="Proteomes" id="UP000019132">
    <property type="component" value="Unassembled WGS sequence"/>
</dbReference>
<feature type="compositionally biased region" description="Acidic residues" evidence="2">
    <location>
        <begin position="212"/>
        <end position="251"/>
    </location>
</feature>
<feature type="compositionally biased region" description="Polar residues" evidence="2">
    <location>
        <begin position="10"/>
        <end position="22"/>
    </location>
</feature>
<keyword evidence="1" id="KW-0175">Coiled coil</keyword>
<accession>K3W6V6</accession>
<dbReference type="VEuPathDB" id="FungiDB:PYU1_G000697"/>
<keyword evidence="3" id="KW-0472">Membrane</keyword>
<proteinExistence type="predicted"/>
<keyword evidence="3" id="KW-1133">Transmembrane helix</keyword>
<dbReference type="OMA" id="RERTKYM"/>
<name>K3W6V6_GLOUD</name>
<sequence length="358" mass="40012">MAVQVAQAAEPQTPTTFSDSVLSPVSKLEVARKHAAAEQQRRIDEACARMVEVKKENANKRKALEEKLESHKKTKGDGTIVKRLADNFDDGDEEENVKVVQQTKVVEQQQTTVTTENTSYDATQELLRATRSKLNELVDATEKSVEANETVKTEEGANNGDWKGPSTNYHLKQLGLTAKKIDIYAPVEVQQQELRRLRDRSRYGQTLKLTDPIDDHDSENDSDFVPEEATDENDADEDSDAESIPEVDADETQQLVQEAAEHEQKLRRRAQLLRIPVYIILFCIVAIASLAAVEFTQRHYTICPLDAQSVETDDRTMSCASFLHVRATATAFVQDSVAAATAFSQETAASIRSRFEEL</sequence>
<dbReference type="HOGENOM" id="CLU_755392_0_0_1"/>
<feature type="region of interest" description="Disordered" evidence="2">
    <location>
        <begin position="144"/>
        <end position="164"/>
    </location>
</feature>
<dbReference type="EnsemblProtists" id="PYU1_T000697">
    <property type="protein sequence ID" value="PYU1_T000697"/>
    <property type="gene ID" value="PYU1_G000697"/>
</dbReference>